<keyword evidence="2" id="KW-0175">Coiled coil</keyword>
<dbReference type="GO" id="GO:0008270">
    <property type="term" value="F:zinc ion binding"/>
    <property type="evidence" value="ECO:0007669"/>
    <property type="project" value="UniProtKB-KW"/>
</dbReference>
<dbReference type="PANTHER" id="PTHR31111">
    <property type="entry name" value="BNAA05G37150D PROTEIN-RELATED"/>
    <property type="match status" value="1"/>
</dbReference>
<evidence type="ECO:0000313" key="4">
    <source>
        <dbReference type="EMBL" id="KAE9457949.1"/>
    </source>
</evidence>
<gene>
    <name evidence="4" type="ORF">C3L33_10148</name>
</gene>
<keyword evidence="1" id="KW-0863">Zinc-finger</keyword>
<dbReference type="PANTHER" id="PTHR31111:SF136">
    <property type="entry name" value="F-BOX ASSOCIATED DOMAIN-CONTAINING PROTEIN"/>
    <property type="match status" value="1"/>
</dbReference>
<dbReference type="Pfam" id="PF08268">
    <property type="entry name" value="FBA_3"/>
    <property type="match status" value="1"/>
</dbReference>
<dbReference type="EMBL" id="QEFC01001449">
    <property type="protein sequence ID" value="KAE9457949.1"/>
    <property type="molecule type" value="Genomic_DNA"/>
</dbReference>
<dbReference type="InterPro" id="IPR001878">
    <property type="entry name" value="Znf_CCHC"/>
</dbReference>
<feature type="coiled-coil region" evidence="2">
    <location>
        <begin position="168"/>
        <end position="237"/>
    </location>
</feature>
<comment type="caution">
    <text evidence="4">The sequence shown here is derived from an EMBL/GenBank/DDBJ whole genome shotgun (WGS) entry which is preliminary data.</text>
</comment>
<dbReference type="InterPro" id="IPR017451">
    <property type="entry name" value="F-box-assoc_interact_dom"/>
</dbReference>
<dbReference type="AlphaFoldDB" id="A0A6A4LRB6"/>
<protein>
    <recommendedName>
        <fullName evidence="3">CCHC-type domain-containing protein</fullName>
    </recommendedName>
</protein>
<dbReference type="PROSITE" id="PS50158">
    <property type="entry name" value="ZF_CCHC"/>
    <property type="match status" value="1"/>
</dbReference>
<proteinExistence type="predicted"/>
<dbReference type="InterPro" id="IPR013187">
    <property type="entry name" value="F-box-assoc_dom_typ3"/>
</dbReference>
<evidence type="ECO:0000313" key="5">
    <source>
        <dbReference type="Proteomes" id="UP000428333"/>
    </source>
</evidence>
<dbReference type="GO" id="GO:0003676">
    <property type="term" value="F:nucleic acid binding"/>
    <property type="evidence" value="ECO:0007669"/>
    <property type="project" value="InterPro"/>
</dbReference>
<dbReference type="Gene3D" id="4.10.60.10">
    <property type="entry name" value="Zinc finger, CCHC-type"/>
    <property type="match status" value="1"/>
</dbReference>
<evidence type="ECO:0000256" key="1">
    <source>
        <dbReference type="PROSITE-ProRule" id="PRU00047"/>
    </source>
</evidence>
<keyword evidence="1" id="KW-0479">Metal-binding</keyword>
<sequence length="508" mass="57486">MRSLPKRFITKVEVLEYLPNFDSMKVEEIVDKNGGDKGSSKGKERKESKSLGPQCYECMGFGHIAQDCANKQKNKSYNVRTWDDSDSDEEENCGGNSIVMALGAYVHPHVSKFKLEDESVNGEDLINSESEEEESLEKAFNELYIESLRLTKTNIKLSSEVKNSDESYVKFKQELLEAQARVSQVENNRGSLVNELVEIKNMNVKLGIDLHASFESNKLLELKVANLQVELDKANAIFKRMNAGSKKLEEILDVQRPTSDKTGIGFSVLVENQAHIKIPPPVSMEDRPGDIVVGFGVVPMTNKYKVLAIVNFPLHNDFNPLHEKVFVHTLGDTGWRFKDNTSVLNLGHSVCKAFVNGALHWVGGSKEIVSFDMDTEEFDVVPRPQLELGRGSFSLRAFKGKLLILNTSFPDRIEIWIIDDYPVVESWTHIFTIYEHQIGRNIRDVEIVCFLEDWEVLMVYDHRALLRYDLQMASLSELIDIDGLPKRFDAVAHVATLVSPLLTRDGEM</sequence>
<evidence type="ECO:0000256" key="2">
    <source>
        <dbReference type="SAM" id="Coils"/>
    </source>
</evidence>
<dbReference type="Proteomes" id="UP000428333">
    <property type="component" value="Linkage Group LG06"/>
</dbReference>
<accession>A0A6A4LRB6</accession>
<reference evidence="4 5" key="1">
    <citation type="journal article" date="2019" name="Genome Biol. Evol.">
        <title>The Rhododendron genome and chromosomal organization provide insight into shared whole-genome duplications across the heath family (Ericaceae).</title>
        <authorList>
            <person name="Soza V.L."/>
            <person name="Lindsley D."/>
            <person name="Waalkes A."/>
            <person name="Ramage E."/>
            <person name="Patwardhan R.P."/>
            <person name="Burton J.N."/>
            <person name="Adey A."/>
            <person name="Kumar A."/>
            <person name="Qiu R."/>
            <person name="Shendure J."/>
            <person name="Hall B."/>
        </authorList>
    </citation>
    <scope>NUCLEOTIDE SEQUENCE [LARGE SCALE GENOMIC DNA]</scope>
    <source>
        <strain evidence="4">RSF 1966-606</strain>
    </source>
</reference>
<feature type="domain" description="CCHC-type" evidence="3">
    <location>
        <begin position="55"/>
        <end position="68"/>
    </location>
</feature>
<keyword evidence="5" id="KW-1185">Reference proteome</keyword>
<name>A0A6A4LRB6_9ERIC</name>
<feature type="non-terminal residue" evidence="4">
    <location>
        <position position="1"/>
    </location>
</feature>
<dbReference type="NCBIfam" id="TIGR01640">
    <property type="entry name" value="F_box_assoc_1"/>
    <property type="match status" value="1"/>
</dbReference>
<keyword evidence="1" id="KW-0862">Zinc</keyword>
<evidence type="ECO:0000259" key="3">
    <source>
        <dbReference type="PROSITE" id="PS50158"/>
    </source>
</evidence>
<organism evidence="4 5">
    <name type="scientific">Rhododendron williamsianum</name>
    <dbReference type="NCBI Taxonomy" id="262921"/>
    <lineage>
        <taxon>Eukaryota</taxon>
        <taxon>Viridiplantae</taxon>
        <taxon>Streptophyta</taxon>
        <taxon>Embryophyta</taxon>
        <taxon>Tracheophyta</taxon>
        <taxon>Spermatophyta</taxon>
        <taxon>Magnoliopsida</taxon>
        <taxon>eudicotyledons</taxon>
        <taxon>Gunneridae</taxon>
        <taxon>Pentapetalae</taxon>
        <taxon>asterids</taxon>
        <taxon>Ericales</taxon>
        <taxon>Ericaceae</taxon>
        <taxon>Ericoideae</taxon>
        <taxon>Rhodoreae</taxon>
        <taxon>Rhododendron</taxon>
    </lineage>
</organism>
<dbReference type="OrthoDB" id="1894463at2759"/>